<sequence>MSNGIKAYYKHGHGDSPVRVTTDREVDELIDAVLGESFEYTIAALYHEGRSLTAHGHPDHELRVGLDADRQVGSLRYSGSVDGDDGFWYAASGAATNDVVVYEYMGNPMHFPLDSELPIEAVRVAVKELLVTGDRPTSVTWVRWPEDLRD</sequence>
<proteinExistence type="predicted"/>
<gene>
    <name evidence="1" type="ORF">ACFFGN_01880</name>
</gene>
<name>A0ABV6QDS7_9ACTN</name>
<dbReference type="Pfam" id="PF14430">
    <property type="entry name" value="Imm1"/>
    <property type="match status" value="1"/>
</dbReference>
<dbReference type="InterPro" id="IPR025680">
    <property type="entry name" value="DddI"/>
</dbReference>
<evidence type="ECO:0000313" key="1">
    <source>
        <dbReference type="EMBL" id="MFC0622790.1"/>
    </source>
</evidence>
<dbReference type="EMBL" id="JBHLTC010000001">
    <property type="protein sequence ID" value="MFC0622790.1"/>
    <property type="molecule type" value="Genomic_DNA"/>
</dbReference>
<organism evidence="1 2">
    <name type="scientific">Kribbella deserti</name>
    <dbReference type="NCBI Taxonomy" id="1926257"/>
    <lineage>
        <taxon>Bacteria</taxon>
        <taxon>Bacillati</taxon>
        <taxon>Actinomycetota</taxon>
        <taxon>Actinomycetes</taxon>
        <taxon>Propionibacteriales</taxon>
        <taxon>Kribbellaceae</taxon>
        <taxon>Kribbella</taxon>
    </lineage>
</organism>
<protein>
    <submittedName>
        <fullName evidence="1">Imm1 family immunity protein</fullName>
    </submittedName>
</protein>
<reference evidence="1 2" key="1">
    <citation type="submission" date="2024-09" db="EMBL/GenBank/DDBJ databases">
        <authorList>
            <person name="Sun Q."/>
            <person name="Mori K."/>
        </authorList>
    </citation>
    <scope>NUCLEOTIDE SEQUENCE [LARGE SCALE GENOMIC DNA]</scope>
    <source>
        <strain evidence="1 2">CGMCC 1.15906</strain>
    </source>
</reference>
<dbReference type="Proteomes" id="UP001589890">
    <property type="component" value="Unassembled WGS sequence"/>
</dbReference>
<accession>A0ABV6QDS7</accession>
<keyword evidence="2" id="KW-1185">Reference proteome</keyword>
<evidence type="ECO:0000313" key="2">
    <source>
        <dbReference type="Proteomes" id="UP001589890"/>
    </source>
</evidence>
<comment type="caution">
    <text evidence="1">The sequence shown here is derived from an EMBL/GenBank/DDBJ whole genome shotgun (WGS) entry which is preliminary data.</text>
</comment>
<dbReference type="RefSeq" id="WP_380043467.1">
    <property type="nucleotide sequence ID" value="NZ_JBHLTC010000001.1"/>
</dbReference>